<keyword evidence="5 12" id="KW-0732">Signal</keyword>
<evidence type="ECO:0000256" key="3">
    <source>
        <dbReference type="ARBA" id="ARBA00022452"/>
    </source>
</evidence>
<dbReference type="InterPro" id="IPR039426">
    <property type="entry name" value="TonB-dep_rcpt-like"/>
</dbReference>
<keyword evidence="9 10" id="KW-0998">Cell outer membrane</keyword>
<evidence type="ECO:0000256" key="6">
    <source>
        <dbReference type="ARBA" id="ARBA00023065"/>
    </source>
</evidence>
<dbReference type="Gene3D" id="2.170.130.10">
    <property type="entry name" value="TonB-dependent receptor, plug domain"/>
    <property type="match status" value="1"/>
</dbReference>
<evidence type="ECO:0000256" key="2">
    <source>
        <dbReference type="ARBA" id="ARBA00022448"/>
    </source>
</evidence>
<dbReference type="InterPro" id="IPR037066">
    <property type="entry name" value="Plug_dom_sf"/>
</dbReference>
<dbReference type="InterPro" id="IPR012910">
    <property type="entry name" value="Plug_dom"/>
</dbReference>
<feature type="signal peptide" evidence="12">
    <location>
        <begin position="1"/>
        <end position="19"/>
    </location>
</feature>
<name>A0A239H6V4_9PSED</name>
<feature type="chain" id="PRO_5012308729" evidence="12">
    <location>
        <begin position="20"/>
        <end position="640"/>
    </location>
</feature>
<dbReference type="EMBL" id="FZOG01000004">
    <property type="protein sequence ID" value="SNS76901.1"/>
    <property type="molecule type" value="Genomic_DNA"/>
</dbReference>
<comment type="similarity">
    <text evidence="10 11">Belongs to the TonB-dependent receptor family.</text>
</comment>
<dbReference type="Pfam" id="PF07715">
    <property type="entry name" value="Plug"/>
    <property type="match status" value="1"/>
</dbReference>
<evidence type="ECO:0000256" key="11">
    <source>
        <dbReference type="RuleBase" id="RU003357"/>
    </source>
</evidence>
<dbReference type="RefSeq" id="WP_089360568.1">
    <property type="nucleotide sequence ID" value="NZ_FZOG01000004.1"/>
</dbReference>
<evidence type="ECO:0000256" key="9">
    <source>
        <dbReference type="ARBA" id="ARBA00023237"/>
    </source>
</evidence>
<dbReference type="AlphaFoldDB" id="A0A239H6V4"/>
<keyword evidence="16" id="KW-1185">Reference proteome</keyword>
<evidence type="ECO:0000256" key="1">
    <source>
        <dbReference type="ARBA" id="ARBA00004571"/>
    </source>
</evidence>
<dbReference type="Pfam" id="PF00593">
    <property type="entry name" value="TonB_dep_Rec_b-barrel"/>
    <property type="match status" value="1"/>
</dbReference>
<reference evidence="16" key="1">
    <citation type="submission" date="2017-06" db="EMBL/GenBank/DDBJ databases">
        <authorList>
            <person name="Varghese N."/>
            <person name="Submissions S."/>
        </authorList>
    </citation>
    <scope>NUCLEOTIDE SEQUENCE [LARGE SCALE GENOMIC DNA]</scope>
    <source>
        <strain evidence="16">CIP 108523</strain>
    </source>
</reference>
<evidence type="ECO:0000259" key="13">
    <source>
        <dbReference type="Pfam" id="PF00593"/>
    </source>
</evidence>
<dbReference type="GO" id="GO:0009279">
    <property type="term" value="C:cell outer membrane"/>
    <property type="evidence" value="ECO:0007669"/>
    <property type="project" value="UniProtKB-SubCell"/>
</dbReference>
<protein>
    <submittedName>
        <fullName evidence="15">Vitamin B12 transporter</fullName>
    </submittedName>
</protein>
<dbReference type="CDD" id="cd01347">
    <property type="entry name" value="ligand_gated_channel"/>
    <property type="match status" value="1"/>
</dbReference>
<dbReference type="GO" id="GO:0006811">
    <property type="term" value="P:monoatomic ion transport"/>
    <property type="evidence" value="ECO:0007669"/>
    <property type="project" value="UniProtKB-KW"/>
</dbReference>
<feature type="domain" description="TonB-dependent receptor-like beta-barrel" evidence="13">
    <location>
        <begin position="180"/>
        <end position="598"/>
    </location>
</feature>
<evidence type="ECO:0000256" key="10">
    <source>
        <dbReference type="PROSITE-ProRule" id="PRU01360"/>
    </source>
</evidence>
<gene>
    <name evidence="15" type="ORF">SAMN05216255_3315</name>
</gene>
<dbReference type="SUPFAM" id="SSF56935">
    <property type="entry name" value="Porins"/>
    <property type="match status" value="1"/>
</dbReference>
<evidence type="ECO:0000256" key="8">
    <source>
        <dbReference type="ARBA" id="ARBA00023136"/>
    </source>
</evidence>
<keyword evidence="3 10" id="KW-1134">Transmembrane beta strand</keyword>
<accession>A0A239H6V4</accession>
<evidence type="ECO:0000256" key="4">
    <source>
        <dbReference type="ARBA" id="ARBA00022692"/>
    </source>
</evidence>
<dbReference type="Gene3D" id="2.40.170.20">
    <property type="entry name" value="TonB-dependent receptor, beta-barrel domain"/>
    <property type="match status" value="1"/>
</dbReference>
<dbReference type="GO" id="GO:0015889">
    <property type="term" value="P:cobalamin transport"/>
    <property type="evidence" value="ECO:0007669"/>
    <property type="project" value="TreeGrafter"/>
</dbReference>
<keyword evidence="8 10" id="KW-0472">Membrane</keyword>
<feature type="domain" description="TonB-dependent receptor plug" evidence="14">
    <location>
        <begin position="43"/>
        <end position="148"/>
    </location>
</feature>
<keyword evidence="7 11" id="KW-0798">TonB box</keyword>
<organism evidence="15 16">
    <name type="scientific">Pseudomonas segetis</name>
    <dbReference type="NCBI Taxonomy" id="298908"/>
    <lineage>
        <taxon>Bacteria</taxon>
        <taxon>Pseudomonadati</taxon>
        <taxon>Pseudomonadota</taxon>
        <taxon>Gammaproteobacteria</taxon>
        <taxon>Pseudomonadales</taxon>
        <taxon>Pseudomonadaceae</taxon>
        <taxon>Pseudomonas</taxon>
    </lineage>
</organism>
<dbReference type="Proteomes" id="UP000242915">
    <property type="component" value="Unassembled WGS sequence"/>
</dbReference>
<keyword evidence="6" id="KW-0406">Ion transport</keyword>
<dbReference type="InterPro" id="IPR036942">
    <property type="entry name" value="Beta-barrel_TonB_sf"/>
</dbReference>
<evidence type="ECO:0000259" key="14">
    <source>
        <dbReference type="Pfam" id="PF07715"/>
    </source>
</evidence>
<dbReference type="PANTHER" id="PTHR30069:SF53">
    <property type="entry name" value="COLICIN I RECEPTOR-RELATED"/>
    <property type="match status" value="1"/>
</dbReference>
<proteinExistence type="inferred from homology"/>
<evidence type="ECO:0000256" key="5">
    <source>
        <dbReference type="ARBA" id="ARBA00022729"/>
    </source>
</evidence>
<keyword evidence="2 10" id="KW-0813">Transport</keyword>
<dbReference type="PANTHER" id="PTHR30069">
    <property type="entry name" value="TONB-DEPENDENT OUTER MEMBRANE RECEPTOR"/>
    <property type="match status" value="1"/>
</dbReference>
<dbReference type="InterPro" id="IPR000531">
    <property type="entry name" value="Beta-barrel_TonB"/>
</dbReference>
<evidence type="ECO:0000256" key="7">
    <source>
        <dbReference type="ARBA" id="ARBA00023077"/>
    </source>
</evidence>
<evidence type="ECO:0000313" key="15">
    <source>
        <dbReference type="EMBL" id="SNS76901.1"/>
    </source>
</evidence>
<dbReference type="PROSITE" id="PS52016">
    <property type="entry name" value="TONB_DEPENDENT_REC_3"/>
    <property type="match status" value="1"/>
</dbReference>
<evidence type="ECO:0000256" key="12">
    <source>
        <dbReference type="SAM" id="SignalP"/>
    </source>
</evidence>
<keyword evidence="4 10" id="KW-0812">Transmembrane</keyword>
<sequence length="640" mass="70599">MKFSRVSLALALAPCLATAAEPAGPYQASPLVITSGRQAEPISKATAAITVYDRQDIERLQAGDVLDLLARTPGVSVQRSGGRGSLSGIFIRGTSTAQSLVLVNGQRIAGSSSGTASLEQLNLDQIERIEVVRGSRSALYGSDAIGGVIQIFTRTGEQGLHPRLKVGFGTHGTWQRSLGLSGGDEQTRFDLGASLDETDGFERTNLIGSEDSAYRNKGLNLSLSHNFSDSLEAGINLLRQTGQSEYDYSLSPAQAADTDFEESTGSAYLQSKLNEYWTSRLELGHTENRQKSHDPYGGSIFNTYRDQASWLNTIAFAEHQQLLLGLDWYEDRLNSSTPFNEDSRWNKAAFIQHRYDNDQFGTELGLRHDDNQAFGSENSWNAAFTWHLNDDNDLIASYSESFRAPTFNDLYYPDDCFPGFGCTVYSNPDLKPETARSYELQWRSRLSPSSSLEVSAYRTRIEDAIVTNNALDGNQANSVDAFRPENIDRATIHGLEVALKQQLFGWRASLGYSLVDARNSSGSGNDGKRLSRRPENTFTADLDRSFGQFNVGASWLVASHSYNDLANTQEIPGYGVLGLRAGWNAPNDLRFDLKLDNLLDHDYYQANGTAFDSTTFAQVPFHYEEAGRTALVSMTWTPQL</sequence>
<evidence type="ECO:0000313" key="16">
    <source>
        <dbReference type="Proteomes" id="UP000242915"/>
    </source>
</evidence>
<comment type="subcellular location">
    <subcellularLocation>
        <location evidence="1 10">Cell outer membrane</location>
        <topology evidence="1 10">Multi-pass membrane protein</topology>
    </subcellularLocation>
</comment>